<evidence type="ECO:0000313" key="1">
    <source>
        <dbReference type="EMBL" id="KAF7821467.1"/>
    </source>
</evidence>
<dbReference type="AlphaFoldDB" id="A0A834WG37"/>
<dbReference type="Proteomes" id="UP000634136">
    <property type="component" value="Unassembled WGS sequence"/>
</dbReference>
<organism evidence="1 2">
    <name type="scientific">Senna tora</name>
    <dbReference type="NCBI Taxonomy" id="362788"/>
    <lineage>
        <taxon>Eukaryota</taxon>
        <taxon>Viridiplantae</taxon>
        <taxon>Streptophyta</taxon>
        <taxon>Embryophyta</taxon>
        <taxon>Tracheophyta</taxon>
        <taxon>Spermatophyta</taxon>
        <taxon>Magnoliopsida</taxon>
        <taxon>eudicotyledons</taxon>
        <taxon>Gunneridae</taxon>
        <taxon>Pentapetalae</taxon>
        <taxon>rosids</taxon>
        <taxon>fabids</taxon>
        <taxon>Fabales</taxon>
        <taxon>Fabaceae</taxon>
        <taxon>Caesalpinioideae</taxon>
        <taxon>Cassia clade</taxon>
        <taxon>Senna</taxon>
    </lineage>
</organism>
<sequence>MGQLYFNAKYYVHMRVQSFGGRRRGSPSVGEAQKSITHESTSFLCKISRAYAEKKSSL</sequence>
<comment type="caution">
    <text evidence="1">The sequence shown here is derived from an EMBL/GenBank/DDBJ whole genome shotgun (WGS) entry which is preliminary data.</text>
</comment>
<gene>
    <name evidence="1" type="ORF">G2W53_026922</name>
</gene>
<proteinExistence type="predicted"/>
<dbReference type="EMBL" id="JAAIUW010000008">
    <property type="protein sequence ID" value="KAF7821467.1"/>
    <property type="molecule type" value="Genomic_DNA"/>
</dbReference>
<protein>
    <submittedName>
        <fullName evidence="1">Uncharacterized protein</fullName>
    </submittedName>
</protein>
<name>A0A834WG37_9FABA</name>
<keyword evidence="2" id="KW-1185">Reference proteome</keyword>
<evidence type="ECO:0000313" key="2">
    <source>
        <dbReference type="Proteomes" id="UP000634136"/>
    </source>
</evidence>
<accession>A0A834WG37</accession>
<reference evidence="1" key="1">
    <citation type="submission" date="2020-09" db="EMBL/GenBank/DDBJ databases">
        <title>Genome-Enabled Discovery of Anthraquinone Biosynthesis in Senna tora.</title>
        <authorList>
            <person name="Kang S.-H."/>
            <person name="Pandey R.P."/>
            <person name="Lee C.-M."/>
            <person name="Sim J.-S."/>
            <person name="Jeong J.-T."/>
            <person name="Choi B.-S."/>
            <person name="Jung M."/>
            <person name="Ginzburg D."/>
            <person name="Zhao K."/>
            <person name="Won S.Y."/>
            <person name="Oh T.-J."/>
            <person name="Yu Y."/>
            <person name="Kim N.-H."/>
            <person name="Lee O.R."/>
            <person name="Lee T.-H."/>
            <person name="Bashyal P."/>
            <person name="Kim T.-S."/>
            <person name="Lee W.-H."/>
            <person name="Kawkins C."/>
            <person name="Kim C.-K."/>
            <person name="Kim J.S."/>
            <person name="Ahn B.O."/>
            <person name="Rhee S.Y."/>
            <person name="Sohng J.K."/>
        </authorList>
    </citation>
    <scope>NUCLEOTIDE SEQUENCE</scope>
    <source>
        <tissue evidence="1">Leaf</tissue>
    </source>
</reference>